<dbReference type="UniPathway" id="UPA00537">
    <property type="reaction ID" value="UER00595"/>
</dbReference>
<dbReference type="SUPFAM" id="SSF55681">
    <property type="entry name" value="Class II aaRS and biotin synthetases"/>
    <property type="match status" value="1"/>
</dbReference>
<dbReference type="InterPro" id="IPR004143">
    <property type="entry name" value="BPL_LPL_catalytic"/>
</dbReference>
<comment type="pathway">
    <text evidence="1">Protein modification; protein lipoylation via exogenous pathway; protein N(6)-(lipoyl)lysine from lipoate: step 2/2.</text>
</comment>
<evidence type="ECO:0000256" key="1">
    <source>
        <dbReference type="ARBA" id="ARBA00005085"/>
    </source>
</evidence>
<dbReference type="CDD" id="cd16443">
    <property type="entry name" value="LplA"/>
    <property type="match status" value="1"/>
</dbReference>
<reference evidence="3" key="1">
    <citation type="submission" date="2019-08" db="EMBL/GenBank/DDBJ databases">
        <authorList>
            <person name="Kucharzyk K."/>
            <person name="Murdoch R.W."/>
            <person name="Higgins S."/>
            <person name="Loffler F."/>
        </authorList>
    </citation>
    <scope>NUCLEOTIDE SEQUENCE</scope>
</reference>
<dbReference type="Gene3D" id="3.30.930.10">
    <property type="entry name" value="Bira Bifunctional Protein, Domain 2"/>
    <property type="match status" value="1"/>
</dbReference>
<evidence type="ECO:0000313" key="3">
    <source>
        <dbReference type="EMBL" id="MPM16773.1"/>
    </source>
</evidence>
<dbReference type="Pfam" id="PF21948">
    <property type="entry name" value="LplA-B_cat"/>
    <property type="match status" value="1"/>
</dbReference>
<dbReference type="PANTHER" id="PTHR12561:SF3">
    <property type="entry name" value="LIPOYLTRANSFERASE 1, MITOCHONDRIAL"/>
    <property type="match status" value="1"/>
</dbReference>
<dbReference type="AlphaFoldDB" id="A0A644XR95"/>
<dbReference type="InterPro" id="IPR004562">
    <property type="entry name" value="LipoylTrfase_LipoateP_Ligase"/>
</dbReference>
<dbReference type="GO" id="GO:0009249">
    <property type="term" value="P:protein lipoylation"/>
    <property type="evidence" value="ECO:0007669"/>
    <property type="project" value="InterPro"/>
</dbReference>
<sequence>MTFVSPLMLDKFNLNTKLIFSPSTVPAFNLAAEEYLFSVREDYLFLYVNNASVIVGYNQAVVNEVDMDFCIEKDIRIIRRLSGGGAVYHDSGNLNYAFISDKKEMPLSADFLLPVIHVLQQLNIPVETGKRKDLWLPGGYKVSGTASHVSKGRELHHGTLLYESNLEHLKRSLSPEKRNLITKATASVPSPVKNISSFLKEEKRNPFSFREFVKRFVDESMKYFNIAGLTSFSPAEVEAIETLQREKYSQRTWNYKM</sequence>
<organism evidence="3">
    <name type="scientific">bioreactor metagenome</name>
    <dbReference type="NCBI Taxonomy" id="1076179"/>
    <lineage>
        <taxon>unclassified sequences</taxon>
        <taxon>metagenomes</taxon>
        <taxon>ecological metagenomes</taxon>
    </lineage>
</organism>
<dbReference type="PROSITE" id="PS51733">
    <property type="entry name" value="BPL_LPL_CATALYTIC"/>
    <property type="match status" value="1"/>
</dbReference>
<proteinExistence type="predicted"/>
<feature type="domain" description="BPL/LPL catalytic" evidence="2">
    <location>
        <begin position="38"/>
        <end position="228"/>
    </location>
</feature>
<dbReference type="GO" id="GO:0016979">
    <property type="term" value="F:lipoate-protein ligase activity"/>
    <property type="evidence" value="ECO:0007669"/>
    <property type="project" value="UniProtKB-EC"/>
</dbReference>
<evidence type="ECO:0000259" key="2">
    <source>
        <dbReference type="PROSITE" id="PS51733"/>
    </source>
</evidence>
<dbReference type="PANTHER" id="PTHR12561">
    <property type="entry name" value="LIPOATE-PROTEIN LIGASE"/>
    <property type="match status" value="1"/>
</dbReference>
<dbReference type="GO" id="GO:0017118">
    <property type="term" value="F:lipoyltransferase activity"/>
    <property type="evidence" value="ECO:0007669"/>
    <property type="project" value="TreeGrafter"/>
</dbReference>
<dbReference type="EC" id="6.3.1.20" evidence="3"/>
<dbReference type="GO" id="GO:0005737">
    <property type="term" value="C:cytoplasm"/>
    <property type="evidence" value="ECO:0007669"/>
    <property type="project" value="TreeGrafter"/>
</dbReference>
<dbReference type="EMBL" id="VSSQ01002674">
    <property type="protein sequence ID" value="MPM16773.1"/>
    <property type="molecule type" value="Genomic_DNA"/>
</dbReference>
<name>A0A644XR95_9ZZZZ</name>
<gene>
    <name evidence="3" type="primary">lplJ_8</name>
    <name evidence="3" type="ORF">SDC9_63155</name>
</gene>
<keyword evidence="3" id="KW-0436">Ligase</keyword>
<accession>A0A644XR95</accession>
<protein>
    <submittedName>
        <fullName evidence="3">Lipoate-protein ligase LplJ</fullName>
        <ecNumber evidence="3">6.3.1.20</ecNumber>
    </submittedName>
</protein>
<dbReference type="InterPro" id="IPR045864">
    <property type="entry name" value="aa-tRNA-synth_II/BPL/LPL"/>
</dbReference>
<comment type="caution">
    <text evidence="3">The sequence shown here is derived from an EMBL/GenBank/DDBJ whole genome shotgun (WGS) entry which is preliminary data.</text>
</comment>